<proteinExistence type="predicted"/>
<dbReference type="PANTHER" id="PTHR21053">
    <property type="entry name" value="TRANSCRIPTION ELONGATION FACTOR, MITOCHONDRIAL"/>
    <property type="match status" value="1"/>
</dbReference>
<evidence type="ECO:0000313" key="2">
    <source>
        <dbReference type="RefSeq" id="XP_017885791.1"/>
    </source>
</evidence>
<dbReference type="GO" id="GO:0006392">
    <property type="term" value="P:transcription elongation by mitochondrial RNA polymerase"/>
    <property type="evidence" value="ECO:0007669"/>
    <property type="project" value="InterPro"/>
</dbReference>
<dbReference type="AlphaFoldDB" id="A0AAJ7J773"/>
<dbReference type="GO" id="GO:0030337">
    <property type="term" value="F:DNA polymerase processivity factor activity"/>
    <property type="evidence" value="ECO:0007669"/>
    <property type="project" value="TreeGrafter"/>
</dbReference>
<organism evidence="1 2">
    <name type="scientific">Ceratina calcarata</name>
    <dbReference type="NCBI Taxonomy" id="156304"/>
    <lineage>
        <taxon>Eukaryota</taxon>
        <taxon>Metazoa</taxon>
        <taxon>Ecdysozoa</taxon>
        <taxon>Arthropoda</taxon>
        <taxon>Hexapoda</taxon>
        <taxon>Insecta</taxon>
        <taxon>Pterygota</taxon>
        <taxon>Neoptera</taxon>
        <taxon>Endopterygota</taxon>
        <taxon>Hymenoptera</taxon>
        <taxon>Apocrita</taxon>
        <taxon>Aculeata</taxon>
        <taxon>Apoidea</taxon>
        <taxon>Anthophila</taxon>
        <taxon>Apidae</taxon>
        <taxon>Ceratina</taxon>
        <taxon>Zadontomerus</taxon>
    </lineage>
</organism>
<reference evidence="2" key="1">
    <citation type="submission" date="2025-08" db="UniProtKB">
        <authorList>
            <consortium name="RefSeq"/>
        </authorList>
    </citation>
    <scope>IDENTIFICATION</scope>
    <source>
        <tissue evidence="2">Whole body</tissue>
    </source>
</reference>
<dbReference type="GeneID" id="108628400"/>
<evidence type="ECO:0000313" key="1">
    <source>
        <dbReference type="Proteomes" id="UP000694925"/>
    </source>
</evidence>
<accession>A0AAJ7J773</accession>
<dbReference type="Proteomes" id="UP000694925">
    <property type="component" value="Unplaced"/>
</dbReference>
<sequence>MMRKLHSLTGTINLRKTCLVQLRNCSIVTEQGKNNNNIETKWFLEKEEEILTVVNNSSVKQLARFIEHSLAKTIISNRKTDGSYKSLNELLSKNEIDSDILHKFYSLIIDHKMQRWKRKTFTITPDVKTIMIPKTILAIHVGPTAITWTLIDSNCKVLDCDCIVWRDQSSNVNAFDLISLASSIACSLPESSSYVIEEFQIPKKNFHPILSSQQQMTIAISSCLKLIEKRRKNNSSDNLGNSIYILRPLASARFFNLVLGREVIASEYVIKEILNDAETNIKELQDVYIDDELKKRYINREPDYIEQMGWSLLKAVTFARLVPIFNANVSCKSSV</sequence>
<protein>
    <submittedName>
        <fullName evidence="2">Uncharacterized protein LOC108628400</fullName>
    </submittedName>
</protein>
<name>A0AAJ7J773_9HYME</name>
<gene>
    <name evidence="2" type="primary">LOC108628400</name>
</gene>
<dbReference type="GO" id="GO:0042645">
    <property type="term" value="C:mitochondrial nucleoid"/>
    <property type="evidence" value="ECO:0007669"/>
    <property type="project" value="TreeGrafter"/>
</dbReference>
<dbReference type="KEGG" id="ccal:108628400"/>
<keyword evidence="1" id="KW-1185">Reference proteome</keyword>
<dbReference type="InterPro" id="IPR039150">
    <property type="entry name" value="TEFM"/>
</dbReference>
<dbReference type="PANTHER" id="PTHR21053:SF2">
    <property type="entry name" value="TRANSCRIPTION ELONGATION FACTOR, MITOCHONDRIAL"/>
    <property type="match status" value="1"/>
</dbReference>
<dbReference type="RefSeq" id="XP_017885791.1">
    <property type="nucleotide sequence ID" value="XM_018030302.2"/>
</dbReference>